<evidence type="ECO:0000256" key="12">
    <source>
        <dbReference type="SAM" id="Phobius"/>
    </source>
</evidence>
<dbReference type="NCBIfam" id="NF003962">
    <property type="entry name" value="PRK05454.2-5"/>
    <property type="match status" value="1"/>
</dbReference>
<feature type="transmembrane region" description="Helical" evidence="12">
    <location>
        <begin position="453"/>
        <end position="476"/>
    </location>
</feature>
<keyword evidence="15" id="KW-1185">Reference proteome</keyword>
<dbReference type="InterPro" id="IPR001173">
    <property type="entry name" value="Glyco_trans_2-like"/>
</dbReference>
<keyword evidence="9 12" id="KW-0812">Transmembrane</keyword>
<evidence type="ECO:0000256" key="3">
    <source>
        <dbReference type="ARBA" id="ARBA00009337"/>
    </source>
</evidence>
<comment type="similarity">
    <text evidence="3">Belongs to the glycosyltransferase 2 family. OpgH subfamily.</text>
</comment>
<sequence>MGGIARRPSAKVAPVIAFRRFLFAASAVVLALIAGGLFALVVTASGTSRLQVLQVTLLTVCCVWLAWGFNTAVTGIVAASRERAPSVPLPLKMTLSRTAVLVPVYNEDADSVFARIAAMMEGLRSIGRLETFDFYVLSDSTKPEHVAHEKRSTFTLLSELRVAGHLYYRNREKNVGRKAGNIADFVTKNGGAYEYMLVLDADSLMRPQTILEMVTRMDAEPDLGLLQTQPLIIGRLTPFGRALQFSAALYSPFFSRGIAALQGREGPFWGHNAIVRVKAFADCCGMPSLPGVAPFGGHILSHDFVEAALLARGGWRVRLDPDLEGSYEEAPANIIEYAKRDRRWCQGNLQHGKLVPAPRFNLWSRISMITGIMAYAASPIWLMFIVVSLLDPIIAADPNYFPADSLFPVFPTPETGKALLLLFGIFLLLLLPKTLIAFATALSERRRAFGSTVTVLASATVELAMTSVLAPVMMMFQSKTVAEILMRLDAGWPSTDRDDGKLPLLVAFKASWWMVIAGLILAAATLSYSPELFLWMLPIAGPLLIAPVLISLTGDPALGLALKRVGVLSTPFEIAPEPVIRASESWRRRLEAISGRLAAADAGAPAPAGAKPQPA</sequence>
<comment type="caution">
    <text evidence="14">The sequence shown here is derived from an EMBL/GenBank/DDBJ whole genome shotgun (WGS) entry which is preliminary data.</text>
</comment>
<dbReference type="PANTHER" id="PTHR43867">
    <property type="entry name" value="CELLULOSE SYNTHASE CATALYTIC SUBUNIT A [UDP-FORMING]"/>
    <property type="match status" value="1"/>
</dbReference>
<keyword evidence="7" id="KW-0328">Glycosyltransferase</keyword>
<dbReference type="AlphaFoldDB" id="A0A7V7PP75"/>
<keyword evidence="10 12" id="KW-1133">Transmembrane helix</keyword>
<feature type="transmembrane region" description="Helical" evidence="12">
    <location>
        <begin position="368"/>
        <end position="390"/>
    </location>
</feature>
<accession>A0A7V7PP75</accession>
<dbReference type="InterPro" id="IPR050321">
    <property type="entry name" value="Glycosyltr_2/OpgH_subfam"/>
</dbReference>
<keyword evidence="6" id="KW-0997">Cell inner membrane</keyword>
<evidence type="ECO:0000313" key="15">
    <source>
        <dbReference type="Proteomes" id="UP000432089"/>
    </source>
</evidence>
<keyword evidence="11 12" id="KW-0472">Membrane</keyword>
<evidence type="ECO:0000256" key="8">
    <source>
        <dbReference type="ARBA" id="ARBA00022679"/>
    </source>
</evidence>
<feature type="transmembrane region" description="Helical" evidence="12">
    <location>
        <begin position="502"/>
        <end position="525"/>
    </location>
</feature>
<evidence type="ECO:0000256" key="2">
    <source>
        <dbReference type="ARBA" id="ARBA00005001"/>
    </source>
</evidence>
<dbReference type="Proteomes" id="UP000432089">
    <property type="component" value="Unassembled WGS sequence"/>
</dbReference>
<dbReference type="GO" id="GO:0005886">
    <property type="term" value="C:plasma membrane"/>
    <property type="evidence" value="ECO:0007669"/>
    <property type="project" value="UniProtKB-SubCell"/>
</dbReference>
<dbReference type="NCBIfam" id="NF003959">
    <property type="entry name" value="PRK05454.2-2"/>
    <property type="match status" value="1"/>
</dbReference>
<dbReference type="SUPFAM" id="SSF53448">
    <property type="entry name" value="Nucleotide-diphospho-sugar transferases"/>
    <property type="match status" value="1"/>
</dbReference>
<name>A0A7V7PP75_9HYPH</name>
<feature type="domain" description="Glycosyltransferase 2-like" evidence="13">
    <location>
        <begin position="197"/>
        <end position="390"/>
    </location>
</feature>
<gene>
    <name evidence="14" type="primary">mdoH</name>
    <name evidence="14" type="ORF">F6X38_12485</name>
</gene>
<dbReference type="EMBL" id="VZDO01000009">
    <property type="protein sequence ID" value="KAB0679632.1"/>
    <property type="molecule type" value="Genomic_DNA"/>
</dbReference>
<comment type="pathway">
    <text evidence="2">Glycan metabolism; osmoregulated periplasmic glucan (OPG) biosynthesis.</text>
</comment>
<evidence type="ECO:0000256" key="5">
    <source>
        <dbReference type="ARBA" id="ARBA00022475"/>
    </source>
</evidence>
<comment type="subcellular location">
    <subcellularLocation>
        <location evidence="1">Cell inner membrane</location>
        <topology evidence="1">Multi-pass membrane protein</topology>
    </subcellularLocation>
</comment>
<evidence type="ECO:0000256" key="6">
    <source>
        <dbReference type="ARBA" id="ARBA00022519"/>
    </source>
</evidence>
<evidence type="ECO:0000256" key="7">
    <source>
        <dbReference type="ARBA" id="ARBA00022676"/>
    </source>
</evidence>
<evidence type="ECO:0000256" key="11">
    <source>
        <dbReference type="ARBA" id="ARBA00023136"/>
    </source>
</evidence>
<dbReference type="CDD" id="cd04191">
    <property type="entry name" value="Glucan_BSP_MdoH"/>
    <property type="match status" value="1"/>
</dbReference>
<keyword evidence="8 14" id="KW-0808">Transferase</keyword>
<evidence type="ECO:0000256" key="4">
    <source>
        <dbReference type="ARBA" id="ARBA00020585"/>
    </source>
</evidence>
<protein>
    <recommendedName>
        <fullName evidence="4">Glucans biosynthesis glucosyltransferase H</fullName>
    </recommendedName>
</protein>
<dbReference type="NCBIfam" id="NF003958">
    <property type="entry name" value="PRK05454.2-1"/>
    <property type="match status" value="1"/>
</dbReference>
<organism evidence="14 15">
    <name type="scientific">Plantimonas leprariae</name>
    <dbReference type="NCBI Taxonomy" id="2615207"/>
    <lineage>
        <taxon>Bacteria</taxon>
        <taxon>Pseudomonadati</taxon>
        <taxon>Pseudomonadota</taxon>
        <taxon>Alphaproteobacteria</taxon>
        <taxon>Hyphomicrobiales</taxon>
        <taxon>Aurantimonadaceae</taxon>
        <taxon>Plantimonas</taxon>
    </lineage>
</organism>
<dbReference type="PANTHER" id="PTHR43867:SF5">
    <property type="entry name" value="GLUCANS BIOSYNTHESIS GLUCOSYLTRANSFERASE H"/>
    <property type="match status" value="1"/>
</dbReference>
<feature type="transmembrane region" description="Helical" evidence="12">
    <location>
        <begin position="418"/>
        <end position="441"/>
    </location>
</feature>
<reference evidence="14 15" key="1">
    <citation type="submission" date="2019-09" db="EMBL/GenBank/DDBJ databases">
        <title>YIM 132180 draft genome.</title>
        <authorList>
            <person name="Zhang K."/>
        </authorList>
    </citation>
    <scope>NUCLEOTIDE SEQUENCE [LARGE SCALE GENOMIC DNA]</scope>
    <source>
        <strain evidence="14 15">YIM 132180</strain>
    </source>
</reference>
<proteinExistence type="inferred from homology"/>
<dbReference type="GO" id="GO:0016758">
    <property type="term" value="F:hexosyltransferase activity"/>
    <property type="evidence" value="ECO:0007669"/>
    <property type="project" value="TreeGrafter"/>
</dbReference>
<feature type="transmembrane region" description="Helical" evidence="12">
    <location>
        <begin position="21"/>
        <end position="43"/>
    </location>
</feature>
<evidence type="ECO:0000313" key="14">
    <source>
        <dbReference type="EMBL" id="KAB0679632.1"/>
    </source>
</evidence>
<keyword evidence="5" id="KW-1003">Cell membrane</keyword>
<dbReference type="Pfam" id="PF13632">
    <property type="entry name" value="Glyco_trans_2_3"/>
    <property type="match status" value="1"/>
</dbReference>
<evidence type="ECO:0000259" key="13">
    <source>
        <dbReference type="Pfam" id="PF13632"/>
    </source>
</evidence>
<dbReference type="InterPro" id="IPR029044">
    <property type="entry name" value="Nucleotide-diphossugar_trans"/>
</dbReference>
<evidence type="ECO:0000256" key="9">
    <source>
        <dbReference type="ARBA" id="ARBA00022692"/>
    </source>
</evidence>
<evidence type="ECO:0000256" key="1">
    <source>
        <dbReference type="ARBA" id="ARBA00004429"/>
    </source>
</evidence>
<feature type="transmembrane region" description="Helical" evidence="12">
    <location>
        <begin position="55"/>
        <end position="79"/>
    </location>
</feature>
<dbReference type="Gene3D" id="3.90.550.10">
    <property type="entry name" value="Spore Coat Polysaccharide Biosynthesis Protein SpsA, Chain A"/>
    <property type="match status" value="1"/>
</dbReference>
<evidence type="ECO:0000256" key="10">
    <source>
        <dbReference type="ARBA" id="ARBA00022989"/>
    </source>
</evidence>
<feature type="transmembrane region" description="Helical" evidence="12">
    <location>
        <begin position="532"/>
        <end position="552"/>
    </location>
</feature>